<dbReference type="SUPFAM" id="SSF56954">
    <property type="entry name" value="Outer membrane efflux proteins (OEP)"/>
    <property type="match status" value="1"/>
</dbReference>
<comment type="similarity">
    <text evidence="2">Belongs to the outer membrane factor (OMF) (TC 1.B.17) family.</text>
</comment>
<keyword evidence="10" id="KW-1185">Reference proteome</keyword>
<evidence type="ECO:0000256" key="8">
    <source>
        <dbReference type="SAM" id="SignalP"/>
    </source>
</evidence>
<sequence length="439" mass="49532">MKQYSFLLACLFFLSTGMKAQDQPDKWTLRDCLNYALEHNIQVKKSKVTHLSGIEDTKQAKAQLFPSLNASVTQGYVNYPSSDAISNNSYTGNYSVNANWTLFDGGRRTSSIKQQQIQNKVNELSIEQNEDDIQISLIQTYMQVLYAMDAVRINENTVEVSKAQRDRAEELFKAGSISQVDFAQLESQYSTDKYQLVVAQTNLDNYKLQLKQLLELDINADIHLAAPDITEKEIMFPLPDKQTIYNTSLAVMPEVKSSQLSIGIAELEKTKARAGYLPSLSMNAGIGTGHLSGTDYTFGSQMWNKFNESIGLTLSIPIFSNREHKTAYNKAKLAITTSQLELLNTQKALLKTVEGIYLDATSSQNQYLSASERLKYVSESYKLTEEQFFLGMKNTVELLTEKNNYLTAQQEVLQSKYMAVMSIQLLNLYQKKPIDVGMK</sequence>
<dbReference type="InterPro" id="IPR003423">
    <property type="entry name" value="OMP_efflux"/>
</dbReference>
<gene>
    <name evidence="9" type="ORF">SAMN05444001_10873</name>
</gene>
<feature type="signal peptide" evidence="8">
    <location>
        <begin position="1"/>
        <end position="20"/>
    </location>
</feature>
<keyword evidence="3" id="KW-0813">Transport</keyword>
<comment type="caution">
    <text evidence="9">The sequence shown here is derived from an EMBL/GenBank/DDBJ whole genome shotgun (WGS) entry which is preliminary data.</text>
</comment>
<dbReference type="AlphaFoldDB" id="A0A8G2BWC3"/>
<evidence type="ECO:0000256" key="6">
    <source>
        <dbReference type="ARBA" id="ARBA00023136"/>
    </source>
</evidence>
<dbReference type="GO" id="GO:0009279">
    <property type="term" value="C:cell outer membrane"/>
    <property type="evidence" value="ECO:0007669"/>
    <property type="project" value="UniProtKB-SubCell"/>
</dbReference>
<keyword evidence="7" id="KW-0998">Cell outer membrane</keyword>
<evidence type="ECO:0000256" key="3">
    <source>
        <dbReference type="ARBA" id="ARBA00022448"/>
    </source>
</evidence>
<dbReference type="GO" id="GO:1990281">
    <property type="term" value="C:efflux pump complex"/>
    <property type="evidence" value="ECO:0007669"/>
    <property type="project" value="TreeGrafter"/>
</dbReference>
<reference evidence="9 10" key="1">
    <citation type="submission" date="2016-10" db="EMBL/GenBank/DDBJ databases">
        <authorList>
            <person name="Varghese N."/>
            <person name="Submissions S."/>
        </authorList>
    </citation>
    <scope>NUCLEOTIDE SEQUENCE [LARGE SCALE GENOMIC DNA]</scope>
    <source>
        <strain evidence="9 10">DSM 29073</strain>
    </source>
</reference>
<evidence type="ECO:0000313" key="9">
    <source>
        <dbReference type="EMBL" id="SEF85464.1"/>
    </source>
</evidence>
<dbReference type="RefSeq" id="WP_103983279.1">
    <property type="nucleotide sequence ID" value="NZ_FNVS01000008.1"/>
</dbReference>
<keyword evidence="4" id="KW-1134">Transmembrane beta strand</keyword>
<dbReference type="Gene3D" id="1.20.1600.10">
    <property type="entry name" value="Outer membrane efflux proteins (OEP)"/>
    <property type="match status" value="1"/>
</dbReference>
<evidence type="ECO:0000256" key="4">
    <source>
        <dbReference type="ARBA" id="ARBA00022452"/>
    </source>
</evidence>
<evidence type="ECO:0000256" key="7">
    <source>
        <dbReference type="ARBA" id="ARBA00023237"/>
    </source>
</evidence>
<dbReference type="InterPro" id="IPR051906">
    <property type="entry name" value="TolC-like"/>
</dbReference>
<dbReference type="GO" id="GO:0015562">
    <property type="term" value="F:efflux transmembrane transporter activity"/>
    <property type="evidence" value="ECO:0007669"/>
    <property type="project" value="InterPro"/>
</dbReference>
<accession>A0A8G2BWC3</accession>
<dbReference type="PANTHER" id="PTHR30026:SF20">
    <property type="entry name" value="OUTER MEMBRANE PROTEIN TOLC"/>
    <property type="match status" value="1"/>
</dbReference>
<dbReference type="Proteomes" id="UP000236725">
    <property type="component" value="Unassembled WGS sequence"/>
</dbReference>
<evidence type="ECO:0000313" key="10">
    <source>
        <dbReference type="Proteomes" id="UP000236725"/>
    </source>
</evidence>
<name>A0A8G2BWC3_9BACT</name>
<organism evidence="9 10">
    <name type="scientific">Parabacteroides chinchillae</name>
    <dbReference type="NCBI Taxonomy" id="871327"/>
    <lineage>
        <taxon>Bacteria</taxon>
        <taxon>Pseudomonadati</taxon>
        <taxon>Bacteroidota</taxon>
        <taxon>Bacteroidia</taxon>
        <taxon>Bacteroidales</taxon>
        <taxon>Tannerellaceae</taxon>
        <taxon>Parabacteroides</taxon>
    </lineage>
</organism>
<feature type="chain" id="PRO_5034472781" evidence="8">
    <location>
        <begin position="21"/>
        <end position="439"/>
    </location>
</feature>
<protein>
    <submittedName>
        <fullName evidence="9">Outer membrane protein</fullName>
    </submittedName>
</protein>
<keyword evidence="5" id="KW-0812">Transmembrane</keyword>
<proteinExistence type="inferred from homology"/>
<evidence type="ECO:0000256" key="1">
    <source>
        <dbReference type="ARBA" id="ARBA00004442"/>
    </source>
</evidence>
<dbReference type="PANTHER" id="PTHR30026">
    <property type="entry name" value="OUTER MEMBRANE PROTEIN TOLC"/>
    <property type="match status" value="1"/>
</dbReference>
<evidence type="ECO:0000256" key="2">
    <source>
        <dbReference type="ARBA" id="ARBA00007613"/>
    </source>
</evidence>
<dbReference type="GO" id="GO:0015288">
    <property type="term" value="F:porin activity"/>
    <property type="evidence" value="ECO:0007669"/>
    <property type="project" value="TreeGrafter"/>
</dbReference>
<keyword evidence="6" id="KW-0472">Membrane</keyword>
<evidence type="ECO:0000256" key="5">
    <source>
        <dbReference type="ARBA" id="ARBA00022692"/>
    </source>
</evidence>
<keyword evidence="8" id="KW-0732">Signal</keyword>
<comment type="subcellular location">
    <subcellularLocation>
        <location evidence="1">Cell outer membrane</location>
    </subcellularLocation>
</comment>
<dbReference type="Pfam" id="PF02321">
    <property type="entry name" value="OEP"/>
    <property type="match status" value="2"/>
</dbReference>
<dbReference type="EMBL" id="FNVS01000008">
    <property type="protein sequence ID" value="SEF85464.1"/>
    <property type="molecule type" value="Genomic_DNA"/>
</dbReference>